<feature type="compositionally biased region" description="Basic and acidic residues" evidence="4">
    <location>
        <begin position="207"/>
        <end position="219"/>
    </location>
</feature>
<dbReference type="InterPro" id="IPR028565">
    <property type="entry name" value="MHD"/>
</dbReference>
<feature type="compositionally biased region" description="Polar residues" evidence="4">
    <location>
        <begin position="632"/>
        <end position="643"/>
    </location>
</feature>
<evidence type="ECO:0000256" key="3">
    <source>
        <dbReference type="ARBA" id="ARBA00023136"/>
    </source>
</evidence>
<feature type="compositionally biased region" description="Polar residues" evidence="4">
    <location>
        <begin position="220"/>
        <end position="234"/>
    </location>
</feature>
<dbReference type="InterPro" id="IPR050431">
    <property type="entry name" value="Adaptor_comp_med_subunit"/>
</dbReference>
<dbReference type="Gene3D" id="3.30.450.60">
    <property type="match status" value="1"/>
</dbReference>
<comment type="caution">
    <text evidence="6">The sequence shown here is derived from an EMBL/GenBank/DDBJ whole genome shotgun (WGS) entry which is preliminary data.</text>
</comment>
<dbReference type="OrthoDB" id="870at2759"/>
<dbReference type="InterPro" id="IPR011012">
    <property type="entry name" value="Longin-like_dom_sf"/>
</dbReference>
<evidence type="ECO:0000313" key="7">
    <source>
        <dbReference type="Proteomes" id="UP000697127"/>
    </source>
</evidence>
<comment type="subcellular location">
    <subcellularLocation>
        <location evidence="1">Endomembrane system</location>
    </subcellularLocation>
</comment>
<keyword evidence="7" id="KW-1185">Reference proteome</keyword>
<feature type="compositionally biased region" description="Acidic residues" evidence="4">
    <location>
        <begin position="192"/>
        <end position="206"/>
    </location>
</feature>
<feature type="region of interest" description="Disordered" evidence="4">
    <location>
        <begin position="126"/>
        <end position="234"/>
    </location>
</feature>
<evidence type="ECO:0000313" key="6">
    <source>
        <dbReference type="EMBL" id="KAG0687049.1"/>
    </source>
</evidence>
<dbReference type="PROSITE" id="PS51072">
    <property type="entry name" value="MHD"/>
    <property type="match status" value="1"/>
</dbReference>
<evidence type="ECO:0000256" key="2">
    <source>
        <dbReference type="ARBA" id="ARBA00022448"/>
    </source>
</evidence>
<dbReference type="InterPro" id="IPR036168">
    <property type="entry name" value="AP2_Mu_C_sf"/>
</dbReference>
<keyword evidence="2" id="KW-0813">Transport</keyword>
<dbReference type="GO" id="GO:0012505">
    <property type="term" value="C:endomembrane system"/>
    <property type="evidence" value="ECO:0007669"/>
    <property type="project" value="UniProtKB-SubCell"/>
</dbReference>
<reference evidence="6" key="1">
    <citation type="submission" date="2020-11" db="EMBL/GenBank/DDBJ databases">
        <title>Kefir isolates.</title>
        <authorList>
            <person name="Marcisauskas S."/>
            <person name="Kim Y."/>
            <person name="Blasche S."/>
        </authorList>
    </citation>
    <scope>NUCLEOTIDE SEQUENCE</scope>
    <source>
        <strain evidence="6">Olga-1</strain>
    </source>
</reference>
<dbReference type="AlphaFoldDB" id="A0A9P7BEW1"/>
<proteinExistence type="predicted"/>
<accession>A0A9P7BEW1</accession>
<feature type="domain" description="MHD" evidence="5">
    <location>
        <begin position="402"/>
        <end position="768"/>
    </location>
</feature>
<organism evidence="6 7">
    <name type="scientific">Pichia californica</name>
    <dbReference type="NCBI Taxonomy" id="460514"/>
    <lineage>
        <taxon>Eukaryota</taxon>
        <taxon>Fungi</taxon>
        <taxon>Dikarya</taxon>
        <taxon>Ascomycota</taxon>
        <taxon>Saccharomycotina</taxon>
        <taxon>Pichiomycetes</taxon>
        <taxon>Pichiales</taxon>
        <taxon>Pichiaceae</taxon>
        <taxon>Pichia</taxon>
    </lineage>
</organism>
<evidence type="ECO:0000259" key="5">
    <source>
        <dbReference type="PROSITE" id="PS51072"/>
    </source>
</evidence>
<sequence>MGFIDAIYILDNTQFPVLHYKFKPDVPSFNYIRNQILAIKRELLSKSGYISSSSSNNFSGNVSFDYMFDSFDLFNNSGGMNNTANSDDYVLVDPVLKLDSDWIVSWCKCDGLYFLTLGSARPEFLDVVSDDENEEDDDEDEEDDDEDEEDDDNGDEDEEQDDESVSSIPNSTTNHRFEYSSLSDDEDKKESDEENEEEFIPEEESVHEEQSVMKNKVSEHLSNTPSVSTISNSPNPLQYIQFLDVLAQAIKLMLQTTSLSSHKIQLNSHRIIMLLQELLDGSVPFISDMNQLRELLPNDSVIDKIVSSAKQIQNTAVSSISSLKNGSISNIRNDLHNQLPNSSISQPSTFTYSTILERSGNKTPWRSANIKTAQNEIFLDLYETIDLIVQPKIHKSRSYKKYTNYSAFGNNNFTTYNNNDISLIKANINGHIDLTTSLVGDPTIEIQLSNPLNSFSSRVSLDNCYPSLHRAINKKIWRDSDAKVVQLVPPNEKCKLLKYNIDLLELNEEEGDGNLDLSKYCGLINVELHSGLGINRNEFEVVVNTGCGLNAGFGTSYTNSNNNSTTTIAGASNGGKGNLQSSIEDLVIELFLPTSTSLDINSDESKQETQKIMNGTKNSKKSLVDKQGGGTLSSYGANQSNSTNAETGKLMTYDLKVLRSSTGTITRSVKGNYEWKLDSEVVVGGVFTLRGCIGTDDNDIEQNNEEVDNMKKKRKLISPRFLRVHYKHLGSLPSGLKVQGIKVVSGGSKVKPFKGVKYTTQSGDFIVR</sequence>
<feature type="region of interest" description="Disordered" evidence="4">
    <location>
        <begin position="601"/>
        <end position="643"/>
    </location>
</feature>
<name>A0A9P7BEW1_9ASCO</name>
<gene>
    <name evidence="6" type="ORF">C6P40_002963</name>
</gene>
<dbReference type="SUPFAM" id="SSF64356">
    <property type="entry name" value="SNARE-like"/>
    <property type="match status" value="1"/>
</dbReference>
<dbReference type="PANTHER" id="PTHR10529">
    <property type="entry name" value="AP COMPLEX SUBUNIT MU"/>
    <property type="match status" value="1"/>
</dbReference>
<dbReference type="Proteomes" id="UP000697127">
    <property type="component" value="Unassembled WGS sequence"/>
</dbReference>
<dbReference type="GO" id="GO:0030117">
    <property type="term" value="C:membrane coat"/>
    <property type="evidence" value="ECO:0007669"/>
    <property type="project" value="UniProtKB-ARBA"/>
</dbReference>
<dbReference type="EMBL" id="PUHW01000324">
    <property type="protein sequence ID" value="KAG0687049.1"/>
    <property type="molecule type" value="Genomic_DNA"/>
</dbReference>
<evidence type="ECO:0000256" key="1">
    <source>
        <dbReference type="ARBA" id="ARBA00004308"/>
    </source>
</evidence>
<feature type="compositionally biased region" description="Acidic residues" evidence="4">
    <location>
        <begin position="128"/>
        <end position="164"/>
    </location>
</feature>
<feature type="compositionally biased region" description="Polar residues" evidence="4">
    <location>
        <begin position="165"/>
        <end position="174"/>
    </location>
</feature>
<dbReference type="Pfam" id="PF00928">
    <property type="entry name" value="Adap_comp_sub"/>
    <property type="match status" value="1"/>
</dbReference>
<dbReference type="SUPFAM" id="SSF49447">
    <property type="entry name" value="Second domain of Mu2 adaptin subunit (ap50) of ap2 adaptor"/>
    <property type="match status" value="1"/>
</dbReference>
<dbReference type="Gene3D" id="2.60.40.1170">
    <property type="entry name" value="Mu homology domain, subdomain B"/>
    <property type="match status" value="1"/>
</dbReference>
<keyword evidence="3" id="KW-0472">Membrane</keyword>
<protein>
    <recommendedName>
        <fullName evidence="5">MHD domain-containing protein</fullName>
    </recommendedName>
</protein>
<evidence type="ECO:0000256" key="4">
    <source>
        <dbReference type="SAM" id="MobiDB-lite"/>
    </source>
</evidence>